<feature type="region of interest" description="Disordered" evidence="5">
    <location>
        <begin position="1277"/>
        <end position="1321"/>
    </location>
</feature>
<feature type="region of interest" description="Disordered" evidence="5">
    <location>
        <begin position="1"/>
        <end position="61"/>
    </location>
</feature>
<dbReference type="EMBL" id="VJMJ01000181">
    <property type="protein sequence ID" value="KAF0728160.1"/>
    <property type="molecule type" value="Genomic_DNA"/>
</dbReference>
<keyword evidence="2" id="KW-0863">Zinc-finger</keyword>
<keyword evidence="4" id="KW-0106">Calcium</keyword>
<evidence type="ECO:0000256" key="1">
    <source>
        <dbReference type="ARBA" id="ARBA00022723"/>
    </source>
</evidence>
<feature type="domain" description="EF-hand" evidence="6">
    <location>
        <begin position="257"/>
        <end position="292"/>
    </location>
</feature>
<dbReference type="CDD" id="cd00051">
    <property type="entry name" value="EFh"/>
    <property type="match status" value="3"/>
</dbReference>
<dbReference type="VEuPathDB" id="FungiDB:AeMF1_016672"/>
<sequence length="1986" mass="221403">MSKASSPTNAVSFELQRSPSTSNLTKSEVEEQERARSAASASAKPLNPTKEATKPKETTIDVESHPLLANLKVDRNEIGAYMLCKFADDVLGHRARQIFREKASSIKGQNGIYYYLKELMRKFSVDDSVVVATAKKKKVASDELELEEHQFRKLMASDPAFECLVSAADTTMLFQRIVNSSTKTTMTHMDFVAFCLLDRMQLLILLCKYWKWLRKNKLSDNELLDTYRRLTTAGTNGSQMSLEHFGAAISREFDVVLTVGELEVMLDLMDYDGDGVVKPSDFEAFYKDVDRAQKLVELKEPDGIVDLKYSTNDNEAAELKKEGYILYPKNIYEGHGTLLFWYKRAPRESGKPAIEAIQYSASNMDVELVAQGFVCMNGSKPFARKYIWLKHAQARGFQTPELVDIYITSGNVVDEKSATLWMPPCRGYKQIDGTLDDTNKITARWTTGRRGVFLWTRYKNPTMDVLEFKTPISPTAAVSTTLWARVDDLESQIRTTLRRRCPTEADGVLNFLKLFQSFDKKNRKALSANKLKNGLIALGCKIDAKLYAEVWKRVDVQLKKKIDFDTFHRFVMMTDTEIDDAAETLQRHITQSSSNYRSIFKLHNAAGDGFLSRSDFLRMLASAQVVVSPEELAKIVHRFDVNKDNVVDYADFLKFVTGTCDLSARQAARVADAAADFQAWAIEHQNRKWAKDGNIDSTTSWRLIKSYGDVLRMPMIDKILRQRNWRLNPDEMRNLCILMSPTSPKVGEISRNAATLLVAGRKVVGAVGENGQDAVYNKWNSLGHGKLSLVALHKEFNDVAVEKNIPSMDIKDFVYLVQHSGADCRGDGLVILDRFLACLRDTTERRNMKHAFLTQYDTPQFSKGLQLVMTELKRRAKTLDGKYDYSVPFKALDKEHTQSIRLADFETAVRELGIGQFLSETEIKSLMRRFDVDAMGGIGLDEFCRFLTSDHGGSVVVSSFNHPKLVQAIQEVFVTLPAYGVFSFATMIKRMCSMADKDGTGKVSAAKFNQIFDTLDIALPRPSKKDPPTLTQLLCEYSKSDDVDYGVFCDLYVSCMTKPPTKSAEADAELHKILCDAHAEIQKVVAAAASSPPLERFNFKRALAVIDPIRPSDLKDVLWLARVHYPFSPDEMSILHRAFQTDTERWDVDKFCNFIDRGPSVVVAAKNSDANAKIDAVVAHLQDQIKELVANDKDATRFYKLFQDFDADKDGAISATEFLLVLEQMGLAKGLSAAEKQSILHFFDGNHDNTIDYTEFFHFANHADVLLQAKVDPTKTVAVNASPPKPTAHEPKSAPSSPTKTATTSAPPSPAKSKAVSSPSKEHILALQNNGKLTALGKQLVRMTELDQLLVKRFPFAKYFEKYKSSHDATISLKKFDLIVEKFLDTVVDAKRTAQVARIDGQMIEKQYVVHETGVVKYPLFLRDFEIAQMLARNAASEAWSDQEDNDEDDDFTLSDSNRSSDSDDDDDDGQSTRQSGSGGGGQLEIVLDRLVQKANWSPSKCTKGQTQLDALSHVTKPKPFMKALQATLKLPWKKSDLMAVAHACRTPRRRIDAAIFIDTMRQVLQRHGGGNSGGNSTSMAGLKPLMGKIYQVFLQAAQRNVNGRQLLERCDTHGGGTIPWTEFSTVLRLIECPLASSELSLLQKTLQSTSSCPIRAFFTLLETYGATSGDASVVQSPRHRASPLGTYYQSGPQPQMQLPPTRIVHPMASAVQFQPPVVGNNAMALDSRVIEQELRSIFVDALRAVNASVVLAAFRKYDVKGCGFISLDGFHSALRAVGIFVSPDVYTKVASRFAARFSDGVDYIEFCHVMGISDGPSMSRSPRATLALPSHIDPPPVNNNDGFLTPRTVESWLQHGATDAERQHFNEMYNSIFEYKAGHSAAKKPRGGVAFPQVSSPRMAQPTKDDNTWSCPVCFHVQSQAKSTCEICAAKNTRSGDFEVVLQCSVCAFRNKKTATNCSLCQTPLKSARSPSRPSQPSSNDGWLT</sequence>
<evidence type="ECO:0000256" key="5">
    <source>
        <dbReference type="SAM" id="MobiDB-lite"/>
    </source>
</evidence>
<dbReference type="PROSITE" id="PS50222">
    <property type="entry name" value="EF_HAND_2"/>
    <property type="match status" value="7"/>
</dbReference>
<evidence type="ECO:0000313" key="8">
    <source>
        <dbReference type="Proteomes" id="UP000481153"/>
    </source>
</evidence>
<evidence type="ECO:0000256" key="3">
    <source>
        <dbReference type="ARBA" id="ARBA00022833"/>
    </source>
</evidence>
<dbReference type="InterPro" id="IPR001876">
    <property type="entry name" value="Znf_RanBP2"/>
</dbReference>
<feature type="domain" description="EF-hand" evidence="6">
    <location>
        <begin position="1193"/>
        <end position="1228"/>
    </location>
</feature>
<name>A0A6G0WLG0_9STRA</name>
<dbReference type="InterPro" id="IPR002048">
    <property type="entry name" value="EF_hand_dom"/>
</dbReference>
<evidence type="ECO:0000313" key="7">
    <source>
        <dbReference type="EMBL" id="KAF0728160.1"/>
    </source>
</evidence>
<feature type="compositionally biased region" description="Acidic residues" evidence="5">
    <location>
        <begin position="1441"/>
        <end position="1453"/>
    </location>
</feature>
<gene>
    <name evidence="7" type="ORF">Ae201684_013986</name>
</gene>
<feature type="compositionally biased region" description="Basic and acidic residues" evidence="5">
    <location>
        <begin position="51"/>
        <end position="61"/>
    </location>
</feature>
<dbReference type="PANTHER" id="PTHR20875:SF2">
    <property type="entry name" value="EF-HAND CALCIUM-BINDING DOMAIN-CONTAINING PROTEIN 6"/>
    <property type="match status" value="1"/>
</dbReference>
<feature type="compositionally biased region" description="Basic and acidic residues" evidence="5">
    <location>
        <begin position="27"/>
        <end position="36"/>
    </location>
</feature>
<feature type="compositionally biased region" description="Low complexity" evidence="5">
    <location>
        <begin position="1293"/>
        <end position="1319"/>
    </location>
</feature>
<dbReference type="SMART" id="SM00054">
    <property type="entry name" value="EFh"/>
    <property type="match status" value="9"/>
</dbReference>
<feature type="compositionally biased region" description="Polar residues" evidence="5">
    <location>
        <begin position="1"/>
        <end position="26"/>
    </location>
</feature>
<dbReference type="Proteomes" id="UP000481153">
    <property type="component" value="Unassembled WGS sequence"/>
</dbReference>
<dbReference type="InterPro" id="IPR011992">
    <property type="entry name" value="EF-hand-dom_pair"/>
</dbReference>
<comment type="caution">
    <text evidence="7">The sequence shown here is derived from an EMBL/GenBank/DDBJ whole genome shotgun (WGS) entry which is preliminary data.</text>
</comment>
<dbReference type="GO" id="GO:0005509">
    <property type="term" value="F:calcium ion binding"/>
    <property type="evidence" value="ECO:0007669"/>
    <property type="project" value="InterPro"/>
</dbReference>
<organism evidence="7 8">
    <name type="scientific">Aphanomyces euteiches</name>
    <dbReference type="NCBI Taxonomy" id="100861"/>
    <lineage>
        <taxon>Eukaryota</taxon>
        <taxon>Sar</taxon>
        <taxon>Stramenopiles</taxon>
        <taxon>Oomycota</taxon>
        <taxon>Saprolegniomycetes</taxon>
        <taxon>Saprolegniales</taxon>
        <taxon>Verrucalvaceae</taxon>
        <taxon>Aphanomyces</taxon>
    </lineage>
</organism>
<dbReference type="InterPro" id="IPR018247">
    <property type="entry name" value="EF_Hand_1_Ca_BS"/>
</dbReference>
<protein>
    <recommendedName>
        <fullName evidence="6">EF-hand domain-containing protein</fullName>
    </recommendedName>
</protein>
<dbReference type="SMART" id="SM00547">
    <property type="entry name" value="ZnF_RBZ"/>
    <property type="match status" value="2"/>
</dbReference>
<evidence type="ECO:0000256" key="4">
    <source>
        <dbReference type="ARBA" id="ARBA00022837"/>
    </source>
</evidence>
<proteinExistence type="predicted"/>
<feature type="domain" description="EF-hand" evidence="6">
    <location>
        <begin position="591"/>
        <end position="626"/>
    </location>
</feature>
<keyword evidence="3" id="KW-0862">Zinc</keyword>
<feature type="domain" description="EF-hand" evidence="6">
    <location>
        <begin position="983"/>
        <end position="1018"/>
    </location>
</feature>
<dbReference type="GO" id="GO:0005654">
    <property type="term" value="C:nucleoplasm"/>
    <property type="evidence" value="ECO:0007669"/>
    <property type="project" value="TreeGrafter"/>
</dbReference>
<evidence type="ECO:0000256" key="2">
    <source>
        <dbReference type="ARBA" id="ARBA00022771"/>
    </source>
</evidence>
<dbReference type="Gene3D" id="1.10.238.10">
    <property type="entry name" value="EF-hand"/>
    <property type="match status" value="4"/>
</dbReference>
<feature type="region of interest" description="Disordered" evidence="5">
    <location>
        <begin position="1438"/>
        <end position="1482"/>
    </location>
</feature>
<feature type="compositionally biased region" description="Low complexity" evidence="5">
    <location>
        <begin position="1968"/>
        <end position="1980"/>
    </location>
</feature>
<dbReference type="PROSITE" id="PS00018">
    <property type="entry name" value="EF_HAND_1"/>
    <property type="match status" value="3"/>
</dbReference>
<feature type="domain" description="EF-hand" evidence="6">
    <location>
        <begin position="1746"/>
        <end position="1781"/>
    </location>
</feature>
<dbReference type="Pfam" id="PF13499">
    <property type="entry name" value="EF-hand_7"/>
    <property type="match status" value="3"/>
</dbReference>
<dbReference type="GO" id="GO:0008270">
    <property type="term" value="F:zinc ion binding"/>
    <property type="evidence" value="ECO:0007669"/>
    <property type="project" value="UniProtKB-KW"/>
</dbReference>
<dbReference type="SUPFAM" id="SSF47473">
    <property type="entry name" value="EF-hand"/>
    <property type="match status" value="5"/>
</dbReference>
<evidence type="ECO:0000259" key="6">
    <source>
        <dbReference type="PROSITE" id="PS50222"/>
    </source>
</evidence>
<feature type="domain" description="EF-hand" evidence="6">
    <location>
        <begin position="627"/>
        <end position="662"/>
    </location>
</feature>
<keyword evidence="1" id="KW-0479">Metal-binding</keyword>
<feature type="domain" description="EF-hand" evidence="6">
    <location>
        <begin position="918"/>
        <end position="953"/>
    </location>
</feature>
<dbReference type="PANTHER" id="PTHR20875">
    <property type="entry name" value="EF-HAND CALCIUM-BINDING DOMAIN-CONTAINING PROTEIN 6-RELATED"/>
    <property type="match status" value="1"/>
</dbReference>
<feature type="region of interest" description="Disordered" evidence="5">
    <location>
        <begin position="1965"/>
        <end position="1986"/>
    </location>
</feature>
<reference evidence="7 8" key="1">
    <citation type="submission" date="2019-07" db="EMBL/GenBank/DDBJ databases">
        <title>Genomics analysis of Aphanomyces spp. identifies a new class of oomycete effector associated with host adaptation.</title>
        <authorList>
            <person name="Gaulin E."/>
        </authorList>
    </citation>
    <scope>NUCLEOTIDE SEQUENCE [LARGE SCALE GENOMIC DNA]</scope>
    <source>
        <strain evidence="7 8">ATCC 201684</strain>
    </source>
</reference>
<dbReference type="InterPro" id="IPR052603">
    <property type="entry name" value="EFCB6"/>
</dbReference>
<accession>A0A6G0WLG0</accession>
<keyword evidence="8" id="KW-1185">Reference proteome</keyword>